<evidence type="ECO:0000313" key="3">
    <source>
        <dbReference type="Proteomes" id="UP000002218"/>
    </source>
</evidence>
<accession>C8XB86</accession>
<dbReference type="Proteomes" id="UP000002218">
    <property type="component" value="Chromosome"/>
</dbReference>
<dbReference type="RefSeq" id="WP_015750186.1">
    <property type="nucleotide sequence ID" value="NC_013235.1"/>
</dbReference>
<dbReference type="InterPro" id="IPR027843">
    <property type="entry name" value="DUF4440"/>
</dbReference>
<feature type="domain" description="DUF4440" evidence="1">
    <location>
        <begin position="7"/>
        <end position="109"/>
    </location>
</feature>
<reference evidence="2 3" key="2">
    <citation type="journal article" date="2010" name="Stand. Genomic Sci.">
        <title>Complete genome sequence of Nakamurella multipartita type strain (Y-104).</title>
        <authorList>
            <person name="Tice H."/>
            <person name="Mayilraj S."/>
            <person name="Sims D."/>
            <person name="Lapidus A."/>
            <person name="Nolan M."/>
            <person name="Lucas S."/>
            <person name="Glavina Del Rio T."/>
            <person name="Copeland A."/>
            <person name="Cheng J.F."/>
            <person name="Meincke L."/>
            <person name="Bruce D."/>
            <person name="Goodwin L."/>
            <person name="Pitluck S."/>
            <person name="Ivanova N."/>
            <person name="Mavromatis K."/>
            <person name="Ovchinnikova G."/>
            <person name="Pati A."/>
            <person name="Chen A."/>
            <person name="Palaniappan K."/>
            <person name="Land M."/>
            <person name="Hauser L."/>
            <person name="Chang Y.J."/>
            <person name="Jeffries C.D."/>
            <person name="Detter J.C."/>
            <person name="Brettin T."/>
            <person name="Rohde M."/>
            <person name="Goker M."/>
            <person name="Bristow J."/>
            <person name="Eisen J.A."/>
            <person name="Markowitz V."/>
            <person name="Hugenholtz P."/>
            <person name="Kyrpides N.C."/>
            <person name="Klenk H.P."/>
            <person name="Chen F."/>
        </authorList>
    </citation>
    <scope>NUCLEOTIDE SEQUENCE [LARGE SCALE GENOMIC DNA]</scope>
    <source>
        <strain evidence="3">ATCC 700099 / DSM 44233 / CIP 104796 / JCM 9543 / NBRC 105858 / Y-104</strain>
    </source>
</reference>
<dbReference type="InterPro" id="IPR032710">
    <property type="entry name" value="NTF2-like_dom_sf"/>
</dbReference>
<name>C8XB86_NAKMY</name>
<dbReference type="KEGG" id="nml:Namu_5108"/>
<proteinExistence type="predicted"/>
<organism evidence="2 3">
    <name type="scientific">Nakamurella multipartita (strain ATCC 700099 / DSM 44233 / CIP 104796 / JCM 9543 / NBRC 105858 / Y-104)</name>
    <name type="common">Microsphaera multipartita</name>
    <dbReference type="NCBI Taxonomy" id="479431"/>
    <lineage>
        <taxon>Bacteria</taxon>
        <taxon>Bacillati</taxon>
        <taxon>Actinomycetota</taxon>
        <taxon>Actinomycetes</taxon>
        <taxon>Nakamurellales</taxon>
        <taxon>Nakamurellaceae</taxon>
        <taxon>Nakamurella</taxon>
    </lineage>
</organism>
<gene>
    <name evidence="2" type="ordered locus">Namu_5108</name>
</gene>
<sequence>MIDEDLVRAADDRRTAAMVAGDLVALRELIADDCRYVHSTGVSDTKDSYLATIESGALAYTWIRTAEHVVIPAGDALLVQHEMRAELVLHGVPKPYRSRAVAVWRSSAGGPRLIYFQATALPVDHALPA</sequence>
<dbReference type="SUPFAM" id="SSF54427">
    <property type="entry name" value="NTF2-like"/>
    <property type="match status" value="1"/>
</dbReference>
<dbReference type="eggNOG" id="COG4319">
    <property type="taxonomic scope" value="Bacteria"/>
</dbReference>
<dbReference type="InParanoid" id="C8XB86"/>
<evidence type="ECO:0000313" key="2">
    <source>
        <dbReference type="EMBL" id="ACV81378.1"/>
    </source>
</evidence>
<dbReference type="Gene3D" id="3.10.450.50">
    <property type="match status" value="1"/>
</dbReference>
<dbReference type="AlphaFoldDB" id="C8XB86"/>
<reference evidence="3" key="1">
    <citation type="submission" date="2009-09" db="EMBL/GenBank/DDBJ databases">
        <title>The complete genome of Nakamurella multipartita DSM 44233.</title>
        <authorList>
            <consortium name="US DOE Joint Genome Institute (JGI-PGF)"/>
            <person name="Lucas S."/>
            <person name="Copeland A."/>
            <person name="Lapidus A."/>
            <person name="Glavina del Rio T."/>
            <person name="Dalin E."/>
            <person name="Tice H."/>
            <person name="Bruce D."/>
            <person name="Goodwin L."/>
            <person name="Pitluck S."/>
            <person name="Kyrpides N."/>
            <person name="Mavromatis K."/>
            <person name="Ivanova N."/>
            <person name="Ovchinnikova G."/>
            <person name="Sims D."/>
            <person name="Meincke L."/>
            <person name="Brettin T."/>
            <person name="Detter J.C."/>
            <person name="Han C."/>
            <person name="Larimer F."/>
            <person name="Land M."/>
            <person name="Hauser L."/>
            <person name="Markowitz V."/>
            <person name="Cheng J.-F."/>
            <person name="Hugenholtz P."/>
            <person name="Woyke T."/>
            <person name="Wu D."/>
            <person name="Klenk H.-P."/>
            <person name="Eisen J.A."/>
        </authorList>
    </citation>
    <scope>NUCLEOTIDE SEQUENCE [LARGE SCALE GENOMIC DNA]</scope>
    <source>
        <strain evidence="3">ATCC 700099 / DSM 44233 / CIP 104796 / JCM 9543 / NBRC 105858 / Y-104</strain>
    </source>
</reference>
<evidence type="ECO:0000259" key="1">
    <source>
        <dbReference type="Pfam" id="PF14534"/>
    </source>
</evidence>
<dbReference type="OrthoDB" id="4578706at2"/>
<dbReference type="STRING" id="479431.Namu_5108"/>
<protein>
    <recommendedName>
        <fullName evidence="1">DUF4440 domain-containing protein</fullName>
    </recommendedName>
</protein>
<dbReference type="Pfam" id="PF14534">
    <property type="entry name" value="DUF4440"/>
    <property type="match status" value="1"/>
</dbReference>
<keyword evidence="3" id="KW-1185">Reference proteome</keyword>
<dbReference type="EMBL" id="CP001737">
    <property type="protein sequence ID" value="ACV81378.1"/>
    <property type="molecule type" value="Genomic_DNA"/>
</dbReference>
<dbReference type="HOGENOM" id="CLU_141608_1_1_11"/>